<organism evidence="2 3">
    <name type="scientific">Flavobacterium supellecticarium</name>
    <dbReference type="NCBI Taxonomy" id="2565924"/>
    <lineage>
        <taxon>Bacteria</taxon>
        <taxon>Pseudomonadati</taxon>
        <taxon>Bacteroidota</taxon>
        <taxon>Flavobacteriia</taxon>
        <taxon>Flavobacteriales</taxon>
        <taxon>Flavobacteriaceae</taxon>
        <taxon>Flavobacterium</taxon>
    </lineage>
</organism>
<keyword evidence="2" id="KW-0482">Metalloprotease</keyword>
<gene>
    <name evidence="2" type="ORF">E6C50_10765</name>
</gene>
<accession>A0A4S3ZW21</accession>
<keyword evidence="1" id="KW-1133">Transmembrane helix</keyword>
<keyword evidence="1" id="KW-0812">Transmembrane</keyword>
<sequence>MLQIGSLKVGMQLNVIVNKKRALFIAIFCIHISFIVVIELAIRYFNIDCVHSDRLMAYLESPLELLFVVTVLAPIVEEIAFRYTLVKSNYSYLGLLFGVVFAFVANFNSYLLVLMILLNVLAFIVFRFSNKKILPKIFLVSYVLIFAISHSSNYTVASLQELPVYALVIQFFPQMILGTVLTYVRLSSNIFLNVIIYHALYNLVFVGLALMQL</sequence>
<keyword evidence="3" id="KW-1185">Reference proteome</keyword>
<feature type="transmembrane region" description="Helical" evidence="1">
    <location>
        <begin position="162"/>
        <end position="183"/>
    </location>
</feature>
<dbReference type="GO" id="GO:0008237">
    <property type="term" value="F:metallopeptidase activity"/>
    <property type="evidence" value="ECO:0007669"/>
    <property type="project" value="UniProtKB-KW"/>
</dbReference>
<protein>
    <submittedName>
        <fullName evidence="2">CPBP family intramembrane metalloprotease</fullName>
    </submittedName>
</protein>
<feature type="transmembrane region" description="Helical" evidence="1">
    <location>
        <begin position="65"/>
        <end position="83"/>
    </location>
</feature>
<dbReference type="GO" id="GO:0006508">
    <property type="term" value="P:proteolysis"/>
    <property type="evidence" value="ECO:0007669"/>
    <property type="project" value="UniProtKB-KW"/>
</dbReference>
<keyword evidence="2" id="KW-0378">Hydrolase</keyword>
<feature type="transmembrane region" description="Helical" evidence="1">
    <location>
        <begin position="113"/>
        <end position="130"/>
    </location>
</feature>
<dbReference type="OrthoDB" id="1453037at2"/>
<keyword evidence="1" id="KW-0472">Membrane</keyword>
<dbReference type="RefSeq" id="WP_136403238.1">
    <property type="nucleotide sequence ID" value="NZ_SSNZ01000004.1"/>
</dbReference>
<feature type="transmembrane region" description="Helical" evidence="1">
    <location>
        <begin position="190"/>
        <end position="211"/>
    </location>
</feature>
<evidence type="ECO:0000313" key="2">
    <source>
        <dbReference type="EMBL" id="THF49829.1"/>
    </source>
</evidence>
<keyword evidence="2" id="KW-0645">Protease</keyword>
<evidence type="ECO:0000313" key="3">
    <source>
        <dbReference type="Proteomes" id="UP000307507"/>
    </source>
</evidence>
<comment type="caution">
    <text evidence="2">The sequence shown here is derived from an EMBL/GenBank/DDBJ whole genome shotgun (WGS) entry which is preliminary data.</text>
</comment>
<feature type="transmembrane region" description="Helical" evidence="1">
    <location>
        <begin position="137"/>
        <end position="156"/>
    </location>
</feature>
<evidence type="ECO:0000256" key="1">
    <source>
        <dbReference type="SAM" id="Phobius"/>
    </source>
</evidence>
<proteinExistence type="predicted"/>
<dbReference type="Proteomes" id="UP000307507">
    <property type="component" value="Unassembled WGS sequence"/>
</dbReference>
<feature type="transmembrane region" description="Helical" evidence="1">
    <location>
        <begin position="90"/>
        <end position="107"/>
    </location>
</feature>
<dbReference type="GO" id="GO:0004175">
    <property type="term" value="F:endopeptidase activity"/>
    <property type="evidence" value="ECO:0007669"/>
    <property type="project" value="UniProtKB-ARBA"/>
</dbReference>
<dbReference type="AlphaFoldDB" id="A0A4S3ZW21"/>
<name>A0A4S3ZW21_9FLAO</name>
<dbReference type="GO" id="GO:0080120">
    <property type="term" value="P:CAAX-box protein maturation"/>
    <property type="evidence" value="ECO:0007669"/>
    <property type="project" value="UniProtKB-ARBA"/>
</dbReference>
<reference evidence="2 3" key="1">
    <citation type="submission" date="2019-04" db="EMBL/GenBank/DDBJ databases">
        <title>Flavobacterium sp. nov. isolated from construction timber.</title>
        <authorList>
            <person name="Lin S.-Y."/>
            <person name="Chang C.-T."/>
            <person name="Young C.-C."/>
        </authorList>
    </citation>
    <scope>NUCLEOTIDE SEQUENCE [LARGE SCALE GENOMIC DNA]</scope>
    <source>
        <strain evidence="2 3">CC-CTC003</strain>
    </source>
</reference>
<feature type="transmembrane region" description="Helical" evidence="1">
    <location>
        <begin position="21"/>
        <end position="45"/>
    </location>
</feature>
<dbReference type="EMBL" id="SSNZ01000004">
    <property type="protein sequence ID" value="THF49829.1"/>
    <property type="molecule type" value="Genomic_DNA"/>
</dbReference>